<keyword evidence="2" id="KW-1003">Cell membrane</keyword>
<organism evidence="7 8">
    <name type="scientific">Methanoculleus taiwanensis</name>
    <dbReference type="NCBI Taxonomy" id="1550565"/>
    <lineage>
        <taxon>Archaea</taxon>
        <taxon>Methanobacteriati</taxon>
        <taxon>Methanobacteriota</taxon>
        <taxon>Stenosarchaea group</taxon>
        <taxon>Methanomicrobia</taxon>
        <taxon>Methanomicrobiales</taxon>
        <taxon>Methanomicrobiaceae</taxon>
        <taxon>Methanoculleus</taxon>
    </lineage>
</organism>
<feature type="domain" description="Single Cache" evidence="6">
    <location>
        <begin position="186"/>
        <end position="263"/>
    </location>
</feature>
<keyword evidence="8" id="KW-1185">Reference proteome</keyword>
<sequence length="325" mass="35422">MQRWYSYGALCLLVVSAVLMAGCTGTEQVQAAVPQENMTMDGLAGFVRNASAYAASTGEEAALAEFSKEDGQFTHGDIYLYAYDFNGTLLAHPYEEGLVGTDRMNWIDVRGLPVIRIGAYTASNGGGFVAYLYPAPEGGTIDEKAPDTYVPKIGYVAPVGETWWIGSGMYFTDMASNNPGRYPEAVSAMIDLVERGAEYGREKGSETAFAEISNRSGAFVDAEGHYIYAYDYNGTLLAHPYLQEKIGSSLIERRGPFGMENIRSLTETARDGGGFIVFVWPNPAQENREELKIGYVLPVDETWWVGSGVYLSEITGTDASLPTVR</sequence>
<dbReference type="SMART" id="SM01049">
    <property type="entry name" value="Cache_2"/>
    <property type="match status" value="2"/>
</dbReference>
<dbReference type="AlphaFoldDB" id="A0A498H148"/>
<keyword evidence="3" id="KW-0812">Transmembrane</keyword>
<dbReference type="GO" id="GO:0005886">
    <property type="term" value="C:plasma membrane"/>
    <property type="evidence" value="ECO:0007669"/>
    <property type="project" value="UniProtKB-SubCell"/>
</dbReference>
<dbReference type="EMBL" id="LHQS01000002">
    <property type="protein sequence ID" value="RXE55586.1"/>
    <property type="molecule type" value="Genomic_DNA"/>
</dbReference>
<keyword evidence="4" id="KW-1133">Transmembrane helix</keyword>
<comment type="subcellular location">
    <subcellularLocation>
        <location evidence="1">Cell membrane</location>
        <topology evidence="1">Multi-pass membrane protein</topology>
    </subcellularLocation>
</comment>
<evidence type="ECO:0000313" key="8">
    <source>
        <dbReference type="Proteomes" id="UP000290932"/>
    </source>
</evidence>
<evidence type="ECO:0000256" key="2">
    <source>
        <dbReference type="ARBA" id="ARBA00022475"/>
    </source>
</evidence>
<dbReference type="InterPro" id="IPR004010">
    <property type="entry name" value="Double_Cache_2"/>
</dbReference>
<accession>A0A498H148</accession>
<proteinExistence type="predicted"/>
<dbReference type="Gene3D" id="3.30.450.20">
    <property type="entry name" value="PAS domain"/>
    <property type="match status" value="2"/>
</dbReference>
<name>A0A498H148_9EURY</name>
<comment type="caution">
    <text evidence="7">The sequence shown here is derived from an EMBL/GenBank/DDBJ whole genome shotgun (WGS) entry which is preliminary data.</text>
</comment>
<keyword evidence="5" id="KW-0472">Membrane</keyword>
<feature type="domain" description="Single Cache" evidence="6">
    <location>
        <begin position="35"/>
        <end position="116"/>
    </location>
</feature>
<evidence type="ECO:0000313" key="7">
    <source>
        <dbReference type="EMBL" id="RXE55586.1"/>
    </source>
</evidence>
<evidence type="ECO:0000259" key="6">
    <source>
        <dbReference type="SMART" id="SM01049"/>
    </source>
</evidence>
<dbReference type="Proteomes" id="UP000290932">
    <property type="component" value="Unassembled WGS sequence"/>
</dbReference>
<evidence type="ECO:0000256" key="3">
    <source>
        <dbReference type="ARBA" id="ARBA00022692"/>
    </source>
</evidence>
<dbReference type="Pfam" id="PF08269">
    <property type="entry name" value="dCache_2"/>
    <property type="match status" value="1"/>
</dbReference>
<dbReference type="OrthoDB" id="117825at2157"/>
<dbReference type="RefSeq" id="WP_128693254.1">
    <property type="nucleotide sequence ID" value="NZ_LHQS01000002.1"/>
</dbReference>
<gene>
    <name evidence="7" type="ORF">ABH15_04775</name>
</gene>
<dbReference type="InterPro" id="IPR033480">
    <property type="entry name" value="sCache_2"/>
</dbReference>
<evidence type="ECO:0000256" key="1">
    <source>
        <dbReference type="ARBA" id="ARBA00004651"/>
    </source>
</evidence>
<evidence type="ECO:0000256" key="5">
    <source>
        <dbReference type="ARBA" id="ARBA00023136"/>
    </source>
</evidence>
<reference evidence="7 8" key="1">
    <citation type="journal article" date="2015" name="Int. J. Syst. Evol. Microbiol.">
        <title>Methanoculleus taiwanensis sp. nov., a methanogen isolated from deep marine sediment at the deformation front area near Taiwan.</title>
        <authorList>
            <person name="Weng C.Y."/>
            <person name="Chen S.C."/>
            <person name="Lai M.C."/>
            <person name="Wu S.Y."/>
            <person name="Lin S."/>
            <person name="Yang T.F."/>
            <person name="Chen P.C."/>
        </authorList>
    </citation>
    <scope>NUCLEOTIDE SEQUENCE [LARGE SCALE GENOMIC DNA]</scope>
    <source>
        <strain evidence="7 8">CYW4</strain>
    </source>
</reference>
<evidence type="ECO:0000256" key="4">
    <source>
        <dbReference type="ARBA" id="ARBA00022989"/>
    </source>
</evidence>
<dbReference type="PROSITE" id="PS51257">
    <property type="entry name" value="PROKAR_LIPOPROTEIN"/>
    <property type="match status" value="1"/>
</dbReference>
<protein>
    <submittedName>
        <fullName evidence="7">Calcium:proton antiporter</fullName>
    </submittedName>
</protein>